<dbReference type="AlphaFoldDB" id="A0A146K2E2"/>
<reference evidence="2" key="1">
    <citation type="submission" date="2015-07" db="EMBL/GenBank/DDBJ databases">
        <title>Adaptation to a free-living lifestyle via gene acquisitions in the diplomonad Trepomonas sp. PC1.</title>
        <authorList>
            <person name="Xu F."/>
            <person name="Jerlstrom-Hultqvist J."/>
            <person name="Kolisko M."/>
            <person name="Simpson A.G.B."/>
            <person name="Roger A.J."/>
            <person name="Svard S.G."/>
            <person name="Andersson J.O."/>
        </authorList>
    </citation>
    <scope>NUCLEOTIDE SEQUENCE</scope>
    <source>
        <strain evidence="2">PC1</strain>
    </source>
</reference>
<dbReference type="EMBL" id="GDID01006521">
    <property type="protein sequence ID" value="JAP90085.1"/>
    <property type="molecule type" value="Transcribed_RNA"/>
</dbReference>
<gene>
    <name evidence="2" type="ORF">TPC1_30420</name>
</gene>
<feature type="coiled-coil region" evidence="1">
    <location>
        <begin position="420"/>
        <end position="454"/>
    </location>
</feature>
<organism evidence="2">
    <name type="scientific">Trepomonas sp. PC1</name>
    <dbReference type="NCBI Taxonomy" id="1076344"/>
    <lineage>
        <taxon>Eukaryota</taxon>
        <taxon>Metamonada</taxon>
        <taxon>Diplomonadida</taxon>
        <taxon>Hexamitidae</taxon>
        <taxon>Hexamitinae</taxon>
        <taxon>Trepomonas</taxon>
    </lineage>
</organism>
<accession>A0A146K2E2</accession>
<evidence type="ECO:0000256" key="1">
    <source>
        <dbReference type="SAM" id="Coils"/>
    </source>
</evidence>
<keyword evidence="1" id="KW-0175">Coiled coil</keyword>
<protein>
    <submittedName>
        <fullName evidence="2">Uncharacterized protein</fullName>
    </submittedName>
</protein>
<evidence type="ECO:0000313" key="2">
    <source>
        <dbReference type="EMBL" id="JAP90085.1"/>
    </source>
</evidence>
<proteinExistence type="predicted"/>
<sequence>VIQQSPRYYQQNNSLFNSTIPLNPDISYEFNAIHEVPEPLYEELALRGIDHQKLQTIQVSSPNDFKFQLNEFVRLQQQIYVNTTELLKEFGSFNCQIEVAKYTLDNKVIDLIADCESPKERFTKMTINHFQQLETKCQSLKLIISEQCQLYFSFQFQYETQTGLKTASMHQFLTLLPTDTGFKFHQQLKQNTSFLVLLGKNNTVYTKFMGQLKRHFTPNTFFYLNLNPAEDQIIQQSLLKNFQMISQIRPSCSIMKASTDEMRLDRLKMQSDMFTEQLKLMTEEYEFILAKRKRQLRIQQQSFVQQMIDDYELNIKKVELQQQEKYEKQRLQEEQKFQQQLAASHKILDNTTQKEEKSFFAKSICKKEKKIPVSEFVAKEVEEFFQKQFSVKENDSVKNTRMRLGENMLKQIQNVELIEKKMKNDQIFKTQLEIRKLEQQIKLTQVEIQQKIMDSEQSEQSVRAQRLKQIEQKWIPTCKLPFKETFKDMLRSGTILQKENFQAPKFDEKPKTEKSQMKIDDLLESKKKKKIDFSVQIYQIKQLQVNCYVAQSVVQKVKTLPQSDLFIIKNFNQQIPQEIAKAARELGIQGIYSNYGITGLQFCGNNILLVPNDEVADWAKTMVEMR</sequence>
<name>A0A146K2E2_9EUKA</name>
<feature type="non-terminal residue" evidence="2">
    <location>
        <position position="1"/>
    </location>
</feature>